<dbReference type="OrthoDB" id="5817230at2759"/>
<feature type="region of interest" description="Disordered" evidence="5">
    <location>
        <begin position="1"/>
        <end position="32"/>
    </location>
</feature>
<dbReference type="PRINTS" id="PR00318">
    <property type="entry name" value="GPROTEINA"/>
</dbReference>
<keyword evidence="4" id="KW-0479">Metal-binding</keyword>
<accession>A0A4Z0A694</accession>
<feature type="compositionally biased region" description="Basic and acidic residues" evidence="5">
    <location>
        <begin position="226"/>
        <end position="238"/>
    </location>
</feature>
<dbReference type="InterPro" id="IPR001019">
    <property type="entry name" value="Gprotein_alpha_su"/>
</dbReference>
<dbReference type="GO" id="GO:0005834">
    <property type="term" value="C:heterotrimeric G-protein complex"/>
    <property type="evidence" value="ECO:0007669"/>
    <property type="project" value="TreeGrafter"/>
</dbReference>
<feature type="region of interest" description="Disordered" evidence="5">
    <location>
        <begin position="226"/>
        <end position="246"/>
    </location>
</feature>
<dbReference type="InterPro" id="IPR027417">
    <property type="entry name" value="P-loop_NTPase"/>
</dbReference>
<dbReference type="PANTHER" id="PTHR10218">
    <property type="entry name" value="GTP-BINDING PROTEIN ALPHA SUBUNIT"/>
    <property type="match status" value="1"/>
</dbReference>
<keyword evidence="2" id="KW-0342">GTP-binding</keyword>
<evidence type="ECO:0000256" key="3">
    <source>
        <dbReference type="ARBA" id="ARBA00023224"/>
    </source>
</evidence>
<name>A0A4Z0A694_9AGAM</name>
<dbReference type="InterPro" id="IPR011025">
    <property type="entry name" value="GproteinA_insert"/>
</dbReference>
<feature type="compositionally biased region" description="Low complexity" evidence="5">
    <location>
        <begin position="135"/>
        <end position="144"/>
    </location>
</feature>
<evidence type="ECO:0000256" key="1">
    <source>
        <dbReference type="ARBA" id="ARBA00022741"/>
    </source>
</evidence>
<dbReference type="GO" id="GO:0005525">
    <property type="term" value="F:GTP binding"/>
    <property type="evidence" value="ECO:0007669"/>
    <property type="project" value="UniProtKB-KW"/>
</dbReference>
<dbReference type="PANTHER" id="PTHR10218:SF360">
    <property type="entry name" value="GUANINE NUCLEOTIDE-BINDING PROTEIN SUBUNIT ALPHA HOMOLOG"/>
    <property type="match status" value="1"/>
</dbReference>
<dbReference type="EMBL" id="SFCI01000100">
    <property type="protein sequence ID" value="TFY82532.1"/>
    <property type="molecule type" value="Genomic_DNA"/>
</dbReference>
<evidence type="ECO:0000256" key="5">
    <source>
        <dbReference type="SAM" id="MobiDB-lite"/>
    </source>
</evidence>
<feature type="binding site" evidence="4">
    <location>
        <position position="309"/>
    </location>
    <ligand>
        <name>Mg(2+)</name>
        <dbReference type="ChEBI" id="CHEBI:18420"/>
    </ligand>
</feature>
<dbReference type="Pfam" id="PF00503">
    <property type="entry name" value="G-alpha"/>
    <property type="match status" value="1"/>
</dbReference>
<keyword evidence="1" id="KW-0547">Nucleotide-binding</keyword>
<protein>
    <submittedName>
        <fullName evidence="6">Uncharacterized protein</fullName>
    </submittedName>
</protein>
<evidence type="ECO:0000256" key="2">
    <source>
        <dbReference type="ARBA" id="ARBA00023134"/>
    </source>
</evidence>
<dbReference type="Gene3D" id="1.10.400.10">
    <property type="entry name" value="GI Alpha 1, domain 2-like"/>
    <property type="match status" value="1"/>
</dbReference>
<dbReference type="SUPFAM" id="SSF52540">
    <property type="entry name" value="P-loop containing nucleoside triphosphate hydrolases"/>
    <property type="match status" value="1"/>
</dbReference>
<keyword evidence="4" id="KW-0460">Magnesium</keyword>
<dbReference type="PROSITE" id="PS51882">
    <property type="entry name" value="G_ALPHA"/>
    <property type="match status" value="1"/>
</dbReference>
<proteinExistence type="predicted"/>
<dbReference type="GO" id="GO:0003924">
    <property type="term" value="F:GTPase activity"/>
    <property type="evidence" value="ECO:0007669"/>
    <property type="project" value="InterPro"/>
</dbReference>
<feature type="compositionally biased region" description="Polar residues" evidence="5">
    <location>
        <begin position="121"/>
        <end position="130"/>
    </location>
</feature>
<dbReference type="GO" id="GO:0007188">
    <property type="term" value="P:adenylate cyclase-modulating G protein-coupled receptor signaling pathway"/>
    <property type="evidence" value="ECO:0007669"/>
    <property type="project" value="TreeGrafter"/>
</dbReference>
<dbReference type="Gene3D" id="3.40.50.300">
    <property type="entry name" value="P-loop containing nucleotide triphosphate hydrolases"/>
    <property type="match status" value="2"/>
</dbReference>
<feature type="region of interest" description="Disordered" evidence="5">
    <location>
        <begin position="121"/>
        <end position="151"/>
    </location>
</feature>
<reference evidence="6 7" key="1">
    <citation type="submission" date="2019-02" db="EMBL/GenBank/DDBJ databases">
        <title>Genome sequencing of the rare red list fungi Hericium alpestre (H. flagellum).</title>
        <authorList>
            <person name="Buettner E."/>
            <person name="Kellner H."/>
        </authorList>
    </citation>
    <scope>NUCLEOTIDE SEQUENCE [LARGE SCALE GENOMIC DNA]</scope>
    <source>
        <strain evidence="6 7">DSM 108284</strain>
    </source>
</reference>
<keyword evidence="3" id="KW-0807">Transducer</keyword>
<dbReference type="GO" id="GO:0005737">
    <property type="term" value="C:cytoplasm"/>
    <property type="evidence" value="ECO:0007669"/>
    <property type="project" value="TreeGrafter"/>
</dbReference>
<dbReference type="SMART" id="SM00275">
    <property type="entry name" value="G_alpha"/>
    <property type="match status" value="1"/>
</dbReference>
<dbReference type="AlphaFoldDB" id="A0A4Z0A694"/>
<evidence type="ECO:0000313" key="7">
    <source>
        <dbReference type="Proteomes" id="UP000298061"/>
    </source>
</evidence>
<dbReference type="GO" id="GO:0031683">
    <property type="term" value="F:G-protein beta/gamma-subunit complex binding"/>
    <property type="evidence" value="ECO:0007669"/>
    <property type="project" value="InterPro"/>
</dbReference>
<dbReference type="GO" id="GO:0046872">
    <property type="term" value="F:metal ion binding"/>
    <property type="evidence" value="ECO:0007669"/>
    <property type="project" value="UniProtKB-KW"/>
</dbReference>
<gene>
    <name evidence="6" type="ORF">EWM64_g1482</name>
</gene>
<dbReference type="SUPFAM" id="SSF47895">
    <property type="entry name" value="Transducin (alpha subunit), insertion domain"/>
    <property type="match status" value="1"/>
</dbReference>
<comment type="caution">
    <text evidence="6">The sequence shown here is derived from an EMBL/GenBank/DDBJ whole genome shotgun (WGS) entry which is preliminary data.</text>
</comment>
<feature type="compositionally biased region" description="Basic and acidic residues" evidence="5">
    <location>
        <begin position="22"/>
        <end position="32"/>
    </location>
</feature>
<dbReference type="GO" id="GO:0001664">
    <property type="term" value="F:G protein-coupled receptor binding"/>
    <property type="evidence" value="ECO:0007669"/>
    <property type="project" value="TreeGrafter"/>
</dbReference>
<evidence type="ECO:0000256" key="4">
    <source>
        <dbReference type="PIRSR" id="PIRSR601019-2"/>
    </source>
</evidence>
<dbReference type="STRING" id="135208.A0A4Z0A694"/>
<organism evidence="6 7">
    <name type="scientific">Hericium alpestre</name>
    <dbReference type="NCBI Taxonomy" id="135208"/>
    <lineage>
        <taxon>Eukaryota</taxon>
        <taxon>Fungi</taxon>
        <taxon>Dikarya</taxon>
        <taxon>Basidiomycota</taxon>
        <taxon>Agaricomycotina</taxon>
        <taxon>Agaricomycetes</taxon>
        <taxon>Russulales</taxon>
        <taxon>Hericiaceae</taxon>
        <taxon>Hericium</taxon>
    </lineage>
</organism>
<sequence length="417" mass="46642">MTLFSDKDPLSIAWAPPANETPEEKAARLEREAAAQRVSDAIDESLKAESAALKKRPKAIKLLLLGQSESGKSTLLKNLQMTYAPKAWEEQRASWRSIIQLNLIRSVNFIVDILSKVDSPRSTSYYGTRSESGRTDSPTSSTDSTHSEPCKLSDKQALLRLRLGPLRTVEEDLRRCMGITVESDHFDSDAEQWATPFDAPSTSTDPEAVSHRRRLREFFVRVRGDGSRVSKGGRKDGKNSNPDEATGVIASCAEDIKALWEDERVQALLAARGVDLRLGAGFFLDDIDRIAVPSYVPSDSDVVRARLRTVGVQEHRLVFEDEPKRESDGSRRRSNEDAVWMKHAREWIVCDVGGCRSSRHAWLPYLTDLSAILFLAPVSCFDENLAEDPEVNRLDDSITLWTAVVKSPLLAKIRMFE</sequence>
<dbReference type="Proteomes" id="UP000298061">
    <property type="component" value="Unassembled WGS sequence"/>
</dbReference>
<evidence type="ECO:0000313" key="6">
    <source>
        <dbReference type="EMBL" id="TFY82532.1"/>
    </source>
</evidence>
<keyword evidence="7" id="KW-1185">Reference proteome</keyword>